<dbReference type="SUPFAM" id="SSF53756">
    <property type="entry name" value="UDP-Glycosyltransferase/glycogen phosphorylase"/>
    <property type="match status" value="1"/>
</dbReference>
<proteinExistence type="predicted"/>
<gene>
    <name evidence="1" type="ORF">VitviT2T_030530</name>
</gene>
<dbReference type="Proteomes" id="UP001227230">
    <property type="component" value="Chromosome 19"/>
</dbReference>
<keyword evidence="2" id="KW-1185">Reference proteome</keyword>
<evidence type="ECO:0008006" key="3">
    <source>
        <dbReference type="Google" id="ProtNLM"/>
    </source>
</evidence>
<organism evidence="1 2">
    <name type="scientific">Vitis vinifera</name>
    <name type="common">Grape</name>
    <dbReference type="NCBI Taxonomy" id="29760"/>
    <lineage>
        <taxon>Eukaryota</taxon>
        <taxon>Viridiplantae</taxon>
        <taxon>Streptophyta</taxon>
        <taxon>Embryophyta</taxon>
        <taxon>Tracheophyta</taxon>
        <taxon>Spermatophyta</taxon>
        <taxon>Magnoliopsida</taxon>
        <taxon>eudicotyledons</taxon>
        <taxon>Gunneridae</taxon>
        <taxon>Pentapetalae</taxon>
        <taxon>rosids</taxon>
        <taxon>Vitales</taxon>
        <taxon>Vitaceae</taxon>
        <taxon>Viteae</taxon>
        <taxon>Vitis</taxon>
    </lineage>
</organism>
<evidence type="ECO:0000313" key="1">
    <source>
        <dbReference type="EMBL" id="WKA13203.1"/>
    </source>
</evidence>
<accession>A0ABY9DZX7</accession>
<dbReference type="Gene3D" id="3.40.50.2000">
    <property type="entry name" value="Glycogen Phosphorylase B"/>
    <property type="match status" value="1"/>
</dbReference>
<dbReference type="EMBL" id="CP126666">
    <property type="protein sequence ID" value="WKA13203.1"/>
    <property type="molecule type" value="Genomic_DNA"/>
</dbReference>
<reference evidence="1 2" key="1">
    <citation type="journal article" date="2023" name="Hortic Res">
        <title>The complete reference genome for grapevine (Vitis vinifera L.) genetics and breeding.</title>
        <authorList>
            <person name="Shi X."/>
            <person name="Cao S."/>
            <person name="Wang X."/>
            <person name="Huang S."/>
            <person name="Wang Y."/>
            <person name="Liu Z."/>
            <person name="Liu W."/>
            <person name="Leng X."/>
            <person name="Peng Y."/>
            <person name="Wang N."/>
            <person name="Wang Y."/>
            <person name="Ma Z."/>
            <person name="Xu X."/>
            <person name="Zhang F."/>
            <person name="Xue H."/>
            <person name="Zhong H."/>
            <person name="Wang Y."/>
            <person name="Zhang K."/>
            <person name="Velt A."/>
            <person name="Avia K."/>
            <person name="Holtgrawe D."/>
            <person name="Grimplet J."/>
            <person name="Matus J.T."/>
            <person name="Ware D."/>
            <person name="Wu X."/>
            <person name="Wang H."/>
            <person name="Liu C."/>
            <person name="Fang Y."/>
            <person name="Rustenholz C."/>
            <person name="Cheng Z."/>
            <person name="Xiao H."/>
            <person name="Zhou Y."/>
        </authorList>
    </citation>
    <scope>NUCLEOTIDE SEQUENCE [LARGE SCALE GENOMIC DNA]</scope>
    <source>
        <strain evidence="2">cv. Pinot noir / PN40024</strain>
        <tissue evidence="1">Leaf</tissue>
    </source>
</reference>
<name>A0ABY9DZX7_VITVI</name>
<protein>
    <recommendedName>
        <fullName evidence="3">UDP-glycosyltransferase 83A1</fullName>
    </recommendedName>
</protein>
<sequence>MKEINRDEGQEITCVVVDVCLGWALEVAAKMGIRRAAFCSDAAMTFAQGLSIKKLIDQGIVDKDGEAYLSLIPLAFLWGIHW</sequence>
<evidence type="ECO:0000313" key="2">
    <source>
        <dbReference type="Proteomes" id="UP001227230"/>
    </source>
</evidence>